<sequence>MKEDRKVIHILIVMSVLFLSLVVYLTYFELFVKDRIITNSYNQRQWEAEEDTIRGRILDKNGIVLADSPKTEDGWKRTYPHGSLYSHVIGYNSRTYGKSMLEASYNDYLLGSERGIFDFGNRDESGMRYGDDVYLTLDHELQKLASQLLGDRNGAVVAMNPKTGEILALVSKPAFDPNEDKLSANWQAMVESEDAIFLPRATQGLYTPGSTYKTVISAGALENGMEDLVIEDKGTVTIDGKPFSNTGKKAYGKIDMKKALAVSSNVFFSQVGVELGENVLRSLADRFGLGKDIPFEIPVTKSRFPYDSMGKTDMASVAIGQGKLQVTPLHMAMITSCIANNGVMMKPYMVSRVVSHDGDEIKVTEPSVLYNVMSTQTAGAIKLMMREVVKSGTGKSAAIEGVNVAGKTGSAENELTAEGEAKNHAWFISFAPVENPKIAVAVILEYSGTTGGGSAAPIARELMKAYLKK</sequence>
<protein>
    <submittedName>
        <fullName evidence="4">Peptidoglycan glycosyltransferase</fullName>
    </submittedName>
</protein>
<dbReference type="Gene3D" id="3.90.1310.10">
    <property type="entry name" value="Penicillin-binding protein 2a (Domain 2)"/>
    <property type="match status" value="1"/>
</dbReference>
<dbReference type="GO" id="GO:0071972">
    <property type="term" value="F:peptidoglycan L,D-transpeptidase activity"/>
    <property type="evidence" value="ECO:0007669"/>
    <property type="project" value="TreeGrafter"/>
</dbReference>
<dbReference type="GO" id="GO:0008658">
    <property type="term" value="F:penicillin binding"/>
    <property type="evidence" value="ECO:0007669"/>
    <property type="project" value="InterPro"/>
</dbReference>
<dbReference type="KEGG" id="cthd:CDO33_14265"/>
<dbReference type="InterPro" id="IPR012338">
    <property type="entry name" value="Beta-lactam/transpept-like"/>
</dbReference>
<evidence type="ECO:0000259" key="3">
    <source>
        <dbReference type="Pfam" id="PF21922"/>
    </source>
</evidence>
<feature type="domain" description="Penicillin binding protein A dimerisation" evidence="3">
    <location>
        <begin position="54"/>
        <end position="114"/>
    </location>
</feature>
<evidence type="ECO:0000313" key="4">
    <source>
        <dbReference type="EMBL" id="PNT96438.1"/>
    </source>
</evidence>
<proteinExistence type="predicted"/>
<feature type="domain" description="Penicillin-binding protein transpeptidase" evidence="2">
    <location>
        <begin position="154"/>
        <end position="464"/>
    </location>
</feature>
<reference evidence="4 5" key="1">
    <citation type="submission" date="2017-06" db="EMBL/GenBank/DDBJ databases">
        <title>Investigating the central metabolism of Clostridium thermosuccinogenes.</title>
        <authorList>
            <person name="Koendjbiharie J.G."/>
            <person name="van Kranenburg R."/>
        </authorList>
    </citation>
    <scope>NUCLEOTIDE SEQUENCE [LARGE SCALE GENOMIC DNA]</scope>
    <source>
        <strain evidence="4 5">DSM 5806</strain>
    </source>
</reference>
<gene>
    <name evidence="4" type="ORF">CDQ84_15250</name>
</gene>
<keyword evidence="4" id="KW-0808">Transferase</keyword>
<dbReference type="EMBL" id="NIOJ01000049">
    <property type="protein sequence ID" value="PNT96438.1"/>
    <property type="molecule type" value="Genomic_DNA"/>
</dbReference>
<dbReference type="GO" id="GO:0016740">
    <property type="term" value="F:transferase activity"/>
    <property type="evidence" value="ECO:0007669"/>
    <property type="project" value="UniProtKB-KW"/>
</dbReference>
<keyword evidence="5" id="KW-1185">Reference proteome</keyword>
<accession>A0A2K2FCD2</accession>
<keyword evidence="1" id="KW-0472">Membrane</keyword>
<dbReference type="PANTHER" id="PTHR30627">
    <property type="entry name" value="PEPTIDOGLYCAN D,D-TRANSPEPTIDASE"/>
    <property type="match status" value="1"/>
</dbReference>
<dbReference type="InterPro" id="IPR050515">
    <property type="entry name" value="Beta-lactam/transpept"/>
</dbReference>
<dbReference type="OrthoDB" id="9804124at2"/>
<evidence type="ECO:0000256" key="1">
    <source>
        <dbReference type="SAM" id="Phobius"/>
    </source>
</evidence>
<organism evidence="4 5">
    <name type="scientific">Clostridium thermosuccinogenes</name>
    <dbReference type="NCBI Taxonomy" id="84032"/>
    <lineage>
        <taxon>Bacteria</taxon>
        <taxon>Bacillati</taxon>
        <taxon>Bacillota</taxon>
        <taxon>Clostridia</taxon>
        <taxon>Eubacteriales</taxon>
        <taxon>Clostridiaceae</taxon>
        <taxon>Clostridium</taxon>
    </lineage>
</organism>
<dbReference type="InterPro" id="IPR001460">
    <property type="entry name" value="PCN-bd_Tpept"/>
</dbReference>
<dbReference type="PANTHER" id="PTHR30627:SF24">
    <property type="entry name" value="PENICILLIN-BINDING PROTEIN 4B"/>
    <property type="match status" value="1"/>
</dbReference>
<dbReference type="Proteomes" id="UP000236151">
    <property type="component" value="Unassembled WGS sequence"/>
</dbReference>
<dbReference type="Gene3D" id="3.40.710.10">
    <property type="entry name" value="DD-peptidase/beta-lactamase superfamily"/>
    <property type="match status" value="1"/>
</dbReference>
<feature type="transmembrane region" description="Helical" evidence="1">
    <location>
        <begin position="7"/>
        <end position="27"/>
    </location>
</feature>
<dbReference type="GO" id="GO:0071555">
    <property type="term" value="P:cell wall organization"/>
    <property type="evidence" value="ECO:0007669"/>
    <property type="project" value="TreeGrafter"/>
</dbReference>
<dbReference type="AlphaFoldDB" id="A0A2K2FCD2"/>
<dbReference type="SUPFAM" id="SSF56601">
    <property type="entry name" value="beta-lactamase/transpeptidase-like"/>
    <property type="match status" value="1"/>
</dbReference>
<dbReference type="RefSeq" id="WP_103082599.1">
    <property type="nucleotide sequence ID" value="NZ_CP021850.1"/>
</dbReference>
<evidence type="ECO:0000259" key="2">
    <source>
        <dbReference type="Pfam" id="PF00905"/>
    </source>
</evidence>
<dbReference type="Pfam" id="PF00905">
    <property type="entry name" value="Transpeptidase"/>
    <property type="match status" value="1"/>
</dbReference>
<comment type="caution">
    <text evidence="4">The sequence shown here is derived from an EMBL/GenBank/DDBJ whole genome shotgun (WGS) entry which is preliminary data.</text>
</comment>
<dbReference type="InterPro" id="IPR054120">
    <property type="entry name" value="PBPA_dimer"/>
</dbReference>
<keyword evidence="1" id="KW-0812">Transmembrane</keyword>
<keyword evidence="1" id="KW-1133">Transmembrane helix</keyword>
<name>A0A2K2FCD2_9CLOT</name>
<evidence type="ECO:0000313" key="5">
    <source>
        <dbReference type="Proteomes" id="UP000236151"/>
    </source>
</evidence>
<dbReference type="Pfam" id="PF21922">
    <property type="entry name" value="PBP_dimer_2"/>
    <property type="match status" value="1"/>
</dbReference>
<dbReference type="GO" id="GO:0005886">
    <property type="term" value="C:plasma membrane"/>
    <property type="evidence" value="ECO:0007669"/>
    <property type="project" value="TreeGrafter"/>
</dbReference>